<dbReference type="InterPro" id="IPR006263">
    <property type="entry name" value="Cyt_deam_dimer"/>
</dbReference>
<comment type="subunit">
    <text evidence="2 6">Homodimer.</text>
</comment>
<reference evidence="11 12" key="1">
    <citation type="submission" date="2018-06" db="EMBL/GenBank/DDBJ databases">
        <authorList>
            <consortium name="Pathogen Informatics"/>
            <person name="Doyle S."/>
        </authorList>
    </citation>
    <scope>NUCLEOTIDE SEQUENCE [LARGE SCALE GENOMIC DNA]</scope>
    <source>
        <strain evidence="12">NCTC 11297</strain>
    </source>
</reference>
<comment type="catalytic activity">
    <reaction evidence="6">
        <text>cytidine + H2O + H(+) = uridine + NH4(+)</text>
        <dbReference type="Rhea" id="RHEA:16069"/>
        <dbReference type="ChEBI" id="CHEBI:15377"/>
        <dbReference type="ChEBI" id="CHEBI:15378"/>
        <dbReference type="ChEBI" id="CHEBI:16704"/>
        <dbReference type="ChEBI" id="CHEBI:17562"/>
        <dbReference type="ChEBI" id="CHEBI:28938"/>
        <dbReference type="EC" id="3.5.4.5"/>
    </reaction>
</comment>
<dbReference type="Gene3D" id="3.40.140.10">
    <property type="entry name" value="Cytidine Deaminase, domain 2"/>
    <property type="match status" value="2"/>
</dbReference>
<dbReference type="NCBIfam" id="NF006537">
    <property type="entry name" value="PRK09027.1"/>
    <property type="match status" value="1"/>
</dbReference>
<dbReference type="EMBL" id="UGSP01000001">
    <property type="protein sequence ID" value="SUB24232.1"/>
    <property type="molecule type" value="Genomic_DNA"/>
</dbReference>
<evidence type="ECO:0000256" key="9">
    <source>
        <dbReference type="PIRSR" id="PIRSR006334-3"/>
    </source>
</evidence>
<dbReference type="Proteomes" id="UP000255098">
    <property type="component" value="Unassembled WGS sequence"/>
</dbReference>
<feature type="binding site" evidence="6 8">
    <location>
        <begin position="97"/>
        <end position="99"/>
    </location>
    <ligand>
        <name>substrate</name>
    </ligand>
</feature>
<evidence type="ECO:0000256" key="6">
    <source>
        <dbReference type="HAMAP-Rule" id="MF_01558"/>
    </source>
</evidence>
<feature type="binding site" evidence="6 9">
    <location>
        <position position="137"/>
    </location>
    <ligand>
        <name>Zn(2+)</name>
        <dbReference type="ChEBI" id="CHEBI:29105"/>
        <note>catalytic</note>
    </ligand>
</feature>
<dbReference type="InterPro" id="IPR016192">
    <property type="entry name" value="APOBEC/CMP_deaminase_Zn-bd"/>
</dbReference>
<dbReference type="PANTHER" id="PTHR11644">
    <property type="entry name" value="CYTIDINE DEAMINASE"/>
    <property type="match status" value="1"/>
</dbReference>
<dbReference type="NCBIfam" id="TIGR01355">
    <property type="entry name" value="cyt_deam_dimer"/>
    <property type="match status" value="1"/>
</dbReference>
<evidence type="ECO:0000256" key="3">
    <source>
        <dbReference type="ARBA" id="ARBA00022723"/>
    </source>
</evidence>
<dbReference type="GO" id="GO:0055086">
    <property type="term" value="P:nucleobase-containing small molecule metabolic process"/>
    <property type="evidence" value="ECO:0007669"/>
    <property type="project" value="UniProtKB-ARBA"/>
</dbReference>
<comment type="catalytic activity">
    <reaction evidence="6">
        <text>2'-deoxycytidine + H2O + H(+) = 2'-deoxyuridine + NH4(+)</text>
        <dbReference type="Rhea" id="RHEA:13433"/>
        <dbReference type="ChEBI" id="CHEBI:15377"/>
        <dbReference type="ChEBI" id="CHEBI:15378"/>
        <dbReference type="ChEBI" id="CHEBI:15698"/>
        <dbReference type="ChEBI" id="CHEBI:16450"/>
        <dbReference type="ChEBI" id="CHEBI:28938"/>
        <dbReference type="EC" id="3.5.4.5"/>
    </reaction>
</comment>
<sequence length="301" mass="33737">MSRIEQHISHRLQHALAQLENQNLAQDLWHIFAEQHFQGFLPHFAVQHLCQKHQLDLKTLSLLLLPVSATYANPTISQFNVGAVAIGESGNFYFGGNQEFCATNIQQTIHAEQSAISHAWMRKEKKLTDITVNYTPCGHCRQFMNELNSADSLHIHLPHSQNNLLHSYLPDAFGPADLAIPYRLFDEKTNGLQLATKDPLIHTALEAANLSHAPYTQSFCGVAVELQDKQVFQGSYAENAAFNPSLPALQVAINYLLLSGNEVENITRVVMVEHPVKLSYKQMAEELLGYLGEVKLEYIAV</sequence>
<evidence type="ECO:0000256" key="2">
    <source>
        <dbReference type="ARBA" id="ARBA00011738"/>
    </source>
</evidence>
<dbReference type="GO" id="GO:0005829">
    <property type="term" value="C:cytosol"/>
    <property type="evidence" value="ECO:0007669"/>
    <property type="project" value="TreeGrafter"/>
</dbReference>
<dbReference type="GO" id="GO:0072527">
    <property type="term" value="P:pyrimidine-containing compound metabolic process"/>
    <property type="evidence" value="ECO:0007669"/>
    <property type="project" value="UniProtKB-ARBA"/>
</dbReference>
<gene>
    <name evidence="6 11" type="primary">cdd</name>
    <name evidence="11" type="ORF">NCTC11297_01267</name>
</gene>
<dbReference type="InterPro" id="IPR002125">
    <property type="entry name" value="CMP_dCMP_dom"/>
</dbReference>
<comment type="similarity">
    <text evidence="1 6">Belongs to the cytidine and deoxycytidylate deaminase family.</text>
</comment>
<feature type="domain" description="CMP/dCMP-type deaminase" evidence="10">
    <location>
        <begin position="195"/>
        <end position="301"/>
    </location>
</feature>
<dbReference type="RefSeq" id="WP_115249468.1">
    <property type="nucleotide sequence ID" value="NZ_JBMMHE010000001.1"/>
</dbReference>
<dbReference type="HAMAP" id="MF_01558">
    <property type="entry name" value="Cyt_deam"/>
    <property type="match status" value="1"/>
</dbReference>
<dbReference type="InterPro" id="IPR050202">
    <property type="entry name" value="Cyt/Deoxycyt_deaminase"/>
</dbReference>
<dbReference type="PANTHER" id="PTHR11644:SF2">
    <property type="entry name" value="CYTIDINE DEAMINASE"/>
    <property type="match status" value="1"/>
</dbReference>
<keyword evidence="3 6" id="KW-0479">Metal-binding</keyword>
<evidence type="ECO:0000256" key="4">
    <source>
        <dbReference type="ARBA" id="ARBA00022801"/>
    </source>
</evidence>
<evidence type="ECO:0000313" key="11">
    <source>
        <dbReference type="EMBL" id="SUB24232.1"/>
    </source>
</evidence>
<keyword evidence="12" id="KW-1185">Reference proteome</keyword>
<dbReference type="Pfam" id="PF08211">
    <property type="entry name" value="dCMP_cyt_deam_2"/>
    <property type="match status" value="1"/>
</dbReference>
<organism evidence="11 12">
    <name type="scientific">Avibacterium avium</name>
    <name type="common">Pasteurella avium</name>
    <dbReference type="NCBI Taxonomy" id="751"/>
    <lineage>
        <taxon>Bacteria</taxon>
        <taxon>Pseudomonadati</taxon>
        <taxon>Pseudomonadota</taxon>
        <taxon>Gammaproteobacteria</taxon>
        <taxon>Pasteurellales</taxon>
        <taxon>Pasteurellaceae</taxon>
        <taxon>Avibacterium</taxon>
    </lineage>
</organism>
<dbReference type="Pfam" id="PF00383">
    <property type="entry name" value="dCMP_cyt_deam_1"/>
    <property type="match status" value="1"/>
</dbReference>
<dbReference type="InterPro" id="IPR013171">
    <property type="entry name" value="Cyd/dCyd_deaminase_Zn-bd"/>
</dbReference>
<feature type="domain" description="CMP/dCMP-type deaminase" evidence="10">
    <location>
        <begin position="56"/>
        <end position="176"/>
    </location>
</feature>
<dbReference type="PROSITE" id="PS00903">
    <property type="entry name" value="CYT_DCMP_DEAMINASES_1"/>
    <property type="match status" value="1"/>
</dbReference>
<name>A0A379AS50_AVIAV</name>
<evidence type="ECO:0000313" key="12">
    <source>
        <dbReference type="Proteomes" id="UP000255098"/>
    </source>
</evidence>
<evidence type="ECO:0000256" key="1">
    <source>
        <dbReference type="ARBA" id="ARBA00006576"/>
    </source>
</evidence>
<dbReference type="GO" id="GO:0004126">
    <property type="term" value="F:cytidine deaminase activity"/>
    <property type="evidence" value="ECO:0007669"/>
    <property type="project" value="UniProtKB-UniRule"/>
</dbReference>
<dbReference type="GeneID" id="300133473"/>
<comment type="cofactor">
    <cofactor evidence="6 9">
        <name>Zn(2+)</name>
        <dbReference type="ChEBI" id="CHEBI:29105"/>
    </cofactor>
    <text evidence="6 9">Binds 1 zinc ion.</text>
</comment>
<proteinExistence type="inferred from homology"/>
<accession>A0A379AS50</accession>
<feature type="binding site" evidence="6 9">
    <location>
        <position position="140"/>
    </location>
    <ligand>
        <name>Zn(2+)</name>
        <dbReference type="ChEBI" id="CHEBI:29105"/>
        <note>catalytic</note>
    </ligand>
</feature>
<dbReference type="AlphaFoldDB" id="A0A379AS50"/>
<dbReference type="GO" id="GO:0042802">
    <property type="term" value="F:identical protein binding"/>
    <property type="evidence" value="ECO:0007669"/>
    <property type="project" value="UniProtKB-ARBA"/>
</dbReference>
<dbReference type="PIRSF" id="PIRSF006334">
    <property type="entry name" value="Cdd_plus_pseudo"/>
    <property type="match status" value="1"/>
</dbReference>
<dbReference type="FunFam" id="3.40.140.10:FF:000007">
    <property type="entry name" value="Cytidine deaminase"/>
    <property type="match status" value="1"/>
</dbReference>
<dbReference type="InterPro" id="IPR016193">
    <property type="entry name" value="Cytidine_deaminase-like"/>
</dbReference>
<dbReference type="InterPro" id="IPR020797">
    <property type="entry name" value="Cytidine_deaminase_bacteria"/>
</dbReference>
<comment type="function">
    <text evidence="6">This enzyme scavenges exogenous and endogenous cytidine and 2'-deoxycytidine for UMP synthesis.</text>
</comment>
<keyword evidence="5 6" id="KW-0862">Zinc</keyword>
<feature type="binding site" evidence="6 9">
    <location>
        <position position="110"/>
    </location>
    <ligand>
        <name>Zn(2+)</name>
        <dbReference type="ChEBI" id="CHEBI:29105"/>
        <note>catalytic</note>
    </ligand>
</feature>
<dbReference type="SUPFAM" id="SSF53927">
    <property type="entry name" value="Cytidine deaminase-like"/>
    <property type="match status" value="2"/>
</dbReference>
<evidence type="ECO:0000256" key="5">
    <source>
        <dbReference type="ARBA" id="ARBA00022833"/>
    </source>
</evidence>
<dbReference type="CDD" id="cd01283">
    <property type="entry name" value="cytidine_deaminase"/>
    <property type="match status" value="2"/>
</dbReference>
<dbReference type="PROSITE" id="PS51747">
    <property type="entry name" value="CYT_DCMP_DEAMINASES_2"/>
    <property type="match status" value="2"/>
</dbReference>
<evidence type="ECO:0000256" key="7">
    <source>
        <dbReference type="PIRSR" id="PIRSR006334-1"/>
    </source>
</evidence>
<protein>
    <recommendedName>
        <fullName evidence="6">Cytidine deaminase</fullName>
        <ecNumber evidence="6">3.5.4.5</ecNumber>
    </recommendedName>
    <alternativeName>
        <fullName evidence="6">Cytidine aminohydrolase</fullName>
        <shortName evidence="6">CDA</shortName>
    </alternativeName>
</protein>
<evidence type="ECO:0000256" key="8">
    <source>
        <dbReference type="PIRSR" id="PIRSR006334-2"/>
    </source>
</evidence>
<dbReference type="GO" id="GO:0008270">
    <property type="term" value="F:zinc ion binding"/>
    <property type="evidence" value="ECO:0007669"/>
    <property type="project" value="UniProtKB-UniRule"/>
</dbReference>
<keyword evidence="4 6" id="KW-0378">Hydrolase</keyword>
<evidence type="ECO:0000259" key="10">
    <source>
        <dbReference type="PROSITE" id="PS51747"/>
    </source>
</evidence>
<feature type="active site" description="Proton donor" evidence="6 7">
    <location>
        <position position="112"/>
    </location>
</feature>
<dbReference type="EC" id="3.5.4.5" evidence="6"/>